<dbReference type="EMBL" id="HF936162">
    <property type="protein sequence ID" value="CCX33704.1"/>
    <property type="molecule type" value="Genomic_DNA"/>
</dbReference>
<reference evidence="1 2" key="1">
    <citation type="journal article" date="2013" name="PLoS Genet.">
        <title>The genome and development-dependent transcriptomes of Pyronema confluens: a window into fungal evolution.</title>
        <authorList>
            <person name="Traeger S."/>
            <person name="Altegoer F."/>
            <person name="Freitag M."/>
            <person name="Gabaldon T."/>
            <person name="Kempken F."/>
            <person name="Kumar A."/>
            <person name="Marcet-Houben M."/>
            <person name="Poggeler S."/>
            <person name="Stajich J.E."/>
            <person name="Nowrousian M."/>
        </authorList>
    </citation>
    <scope>NUCLEOTIDE SEQUENCE [LARGE SCALE GENOMIC DNA]</scope>
    <source>
        <strain evidence="2">CBS 100304</strain>
        <tissue evidence="1">Vegetative mycelium</tissue>
    </source>
</reference>
<sequence length="85" mass="9480">MSYLILISPQPELAEQSTVIGCFNSIEEANNYAEEIVSPASQTGSVSSVTKSYNRLGMVRFEPTFAPGCPISKYIWVEHEGQRMY</sequence>
<organism evidence="1 2">
    <name type="scientific">Pyronema omphalodes (strain CBS 100304)</name>
    <name type="common">Pyronema confluens</name>
    <dbReference type="NCBI Taxonomy" id="1076935"/>
    <lineage>
        <taxon>Eukaryota</taxon>
        <taxon>Fungi</taxon>
        <taxon>Dikarya</taxon>
        <taxon>Ascomycota</taxon>
        <taxon>Pezizomycotina</taxon>
        <taxon>Pezizomycetes</taxon>
        <taxon>Pezizales</taxon>
        <taxon>Pyronemataceae</taxon>
        <taxon>Pyronema</taxon>
    </lineage>
</organism>
<gene>
    <name evidence="1" type="ORF">PCON_01642</name>
</gene>
<proteinExistence type="predicted"/>
<evidence type="ECO:0000313" key="2">
    <source>
        <dbReference type="Proteomes" id="UP000018144"/>
    </source>
</evidence>
<protein>
    <submittedName>
        <fullName evidence="1">Uncharacterized protein</fullName>
    </submittedName>
</protein>
<accession>U4LQ48</accession>
<dbReference type="Proteomes" id="UP000018144">
    <property type="component" value="Unassembled WGS sequence"/>
</dbReference>
<keyword evidence="2" id="KW-1185">Reference proteome</keyword>
<dbReference type="AlphaFoldDB" id="U4LQ48"/>
<name>U4LQ48_PYROM</name>
<evidence type="ECO:0000313" key="1">
    <source>
        <dbReference type="EMBL" id="CCX33704.1"/>
    </source>
</evidence>